<dbReference type="Gene3D" id="3.30.230.80">
    <property type="match status" value="1"/>
</dbReference>
<dbReference type="InterPro" id="IPR037196">
    <property type="entry name" value="HSP90_C"/>
</dbReference>
<dbReference type="InterPro" id="IPR020568">
    <property type="entry name" value="Ribosomal_Su5_D2-typ_SF"/>
</dbReference>
<feature type="region of interest" description="Disordered" evidence="6">
    <location>
        <begin position="218"/>
        <end position="247"/>
    </location>
</feature>
<dbReference type="Pfam" id="PF13589">
    <property type="entry name" value="HATPase_c_3"/>
    <property type="match status" value="1"/>
</dbReference>
<comment type="caution">
    <text evidence="5">Lacks conserved residue(s) required for the propagation of feature annotation.</text>
</comment>
<reference evidence="8" key="1">
    <citation type="submission" date="2020-07" db="EMBL/GenBank/DDBJ databases">
        <authorList>
            <person name="Tarantini F.S."/>
            <person name="Hong K.W."/>
            <person name="Chan K.G."/>
        </authorList>
    </citation>
    <scope>NUCLEOTIDE SEQUENCE</scope>
    <source>
        <strain evidence="8">32-07</strain>
    </source>
</reference>
<dbReference type="SUPFAM" id="SSF54211">
    <property type="entry name" value="Ribosomal protein S5 domain 2-like"/>
    <property type="match status" value="1"/>
</dbReference>
<keyword evidence="9" id="KW-1185">Reference proteome</keyword>
<dbReference type="Pfam" id="PF00183">
    <property type="entry name" value="HSP90"/>
    <property type="match status" value="1"/>
</dbReference>
<dbReference type="PRINTS" id="PR00775">
    <property type="entry name" value="HEATSHOCK90"/>
</dbReference>
<evidence type="ECO:0000256" key="2">
    <source>
        <dbReference type="ARBA" id="ARBA00022741"/>
    </source>
</evidence>
<keyword evidence="2 5" id="KW-0547">Nucleotide-binding</keyword>
<sequence>MTVQADEETFTFQAEVAQILDLMAHSLYSNKEIFLRELISNASDAIDRLRFERFSRPELADEGERFQIRVDHDKDAGTITISDNGIGMSRDEVIENIGTIAKSGTAEFLKALTGDQRSDAALIGQFGVGFYSAFVVAERVVLTTRRAGLDAGDGVRWTSDGKGEYTLESVERPERGTTIVLHLREGEDDLLNGYRLRTIIQRYSDHISLPIVMPSEDGGGAAKTDADAAGAEGGADDAGGAADAGGTAVAETTVNRASALWTRPKSELSETDYHDYYRHISNDFAPPLAYLHAKVEGRYEYTMLLFVPSSAPYDLWIQQSRHGVKLHVQRVFILEDTGQLMPRYLRFVRGVIDSADLPLNVSREMLQSSRAVDHIRSSAVKKVLRLLKDLAANDPGKYAAFWKEFGAVLKEGIADDYDHREDIAELLRFTSTHSSTQDADVSLHDYVDRMKEGQDKIYYLLAPTLAAASASPHLEAFRKKGIEVLLLGEAVDNWVVTGLVQEFGGKRLQSVAQGVPDFGGLEDDAEKEAAEKATAEYAALLGKLKAILAGQAYDVRVTSRLTTSPACIVANEAVTDFGLAQRMRGSGLPNQPVLEINPEHPLVERLNRRQDDPRLADWAHVLFNQAVLTLGARIDDPASFVGHLNDLLVALAGDAPSGEDGPADASAADAESTSGDAEGDRQAEGA</sequence>
<name>A0ABX8QRZ7_9ACTN</name>
<dbReference type="PROSITE" id="PS00298">
    <property type="entry name" value="HSP90"/>
    <property type="match status" value="1"/>
</dbReference>
<keyword evidence="5" id="KW-0346">Stress response</keyword>
<feature type="region of interest" description="A; substrate-binding" evidence="5">
    <location>
        <begin position="1"/>
        <end position="363"/>
    </location>
</feature>
<dbReference type="CDD" id="cd16927">
    <property type="entry name" value="HATPase_Hsp90-like"/>
    <property type="match status" value="1"/>
</dbReference>
<dbReference type="InterPro" id="IPR019805">
    <property type="entry name" value="Heat_shock_protein_90_CS"/>
</dbReference>
<keyword evidence="4 5" id="KW-0143">Chaperone</keyword>
<feature type="compositionally biased region" description="Low complexity" evidence="6">
    <location>
        <begin position="238"/>
        <end position="247"/>
    </location>
</feature>
<dbReference type="SMART" id="SM00387">
    <property type="entry name" value="HATPase_c"/>
    <property type="match status" value="1"/>
</dbReference>
<keyword evidence="3 5" id="KW-0067">ATP-binding</keyword>
<dbReference type="EMBL" id="CP059572">
    <property type="protein sequence ID" value="QXJ21465.1"/>
    <property type="molecule type" value="Genomic_DNA"/>
</dbReference>
<evidence type="ECO:0000259" key="7">
    <source>
        <dbReference type="SMART" id="SM00387"/>
    </source>
</evidence>
<dbReference type="NCBIfam" id="NF003555">
    <property type="entry name" value="PRK05218.1"/>
    <property type="match status" value="1"/>
</dbReference>
<evidence type="ECO:0000256" key="6">
    <source>
        <dbReference type="SAM" id="MobiDB-lite"/>
    </source>
</evidence>
<dbReference type="Gene3D" id="1.20.120.790">
    <property type="entry name" value="Heat shock protein 90, C-terminal domain"/>
    <property type="match status" value="1"/>
</dbReference>
<dbReference type="Gene3D" id="3.30.565.10">
    <property type="entry name" value="Histidine kinase-like ATPase, C-terminal domain"/>
    <property type="match status" value="1"/>
</dbReference>
<dbReference type="InterPro" id="IPR020575">
    <property type="entry name" value="Hsp90_N"/>
</dbReference>
<evidence type="ECO:0000313" key="8">
    <source>
        <dbReference type="EMBL" id="QXJ21465.1"/>
    </source>
</evidence>
<dbReference type="InterPro" id="IPR036890">
    <property type="entry name" value="HATPase_C_sf"/>
</dbReference>
<dbReference type="HAMAP" id="MF_00505">
    <property type="entry name" value="HSP90"/>
    <property type="match status" value="1"/>
</dbReference>
<feature type="compositionally biased region" description="Low complexity" evidence="6">
    <location>
        <begin position="658"/>
        <end position="676"/>
    </location>
</feature>
<accession>A0ABX8QRZ7</accession>
<protein>
    <recommendedName>
        <fullName evidence="5">Chaperone protein HtpG</fullName>
    </recommendedName>
    <alternativeName>
        <fullName evidence="5">Heat shock protein HtpG</fullName>
    </alternativeName>
    <alternativeName>
        <fullName evidence="5">High temperature protein G</fullName>
    </alternativeName>
</protein>
<dbReference type="Proteomes" id="UP001049518">
    <property type="component" value="Chromosome"/>
</dbReference>
<gene>
    <name evidence="5 8" type="primary">htpG</name>
    <name evidence="8" type="ORF">AGRA3207_002320</name>
</gene>
<dbReference type="InterPro" id="IPR001404">
    <property type="entry name" value="Hsp90_fam"/>
</dbReference>
<evidence type="ECO:0000256" key="4">
    <source>
        <dbReference type="ARBA" id="ARBA00023186"/>
    </source>
</evidence>
<comment type="subunit">
    <text evidence="5">Homodimer.</text>
</comment>
<dbReference type="Gene3D" id="3.40.50.11260">
    <property type="match status" value="1"/>
</dbReference>
<feature type="region of interest" description="C" evidence="5">
    <location>
        <begin position="582"/>
        <end position="686"/>
    </location>
</feature>
<comment type="similarity">
    <text evidence="1 5">Belongs to the heat shock protein 90 family.</text>
</comment>
<dbReference type="PIRSF" id="PIRSF002583">
    <property type="entry name" value="Hsp90"/>
    <property type="match status" value="1"/>
</dbReference>
<proteinExistence type="inferred from homology"/>
<feature type="region of interest" description="Disordered" evidence="6">
    <location>
        <begin position="654"/>
        <end position="686"/>
    </location>
</feature>
<dbReference type="PANTHER" id="PTHR11528">
    <property type="entry name" value="HEAT SHOCK PROTEIN 90 FAMILY MEMBER"/>
    <property type="match status" value="1"/>
</dbReference>
<evidence type="ECO:0000256" key="5">
    <source>
        <dbReference type="HAMAP-Rule" id="MF_00505"/>
    </source>
</evidence>
<evidence type="ECO:0000313" key="9">
    <source>
        <dbReference type="Proteomes" id="UP001049518"/>
    </source>
</evidence>
<organism evidence="8 9">
    <name type="scientific">Actinomadura graeca</name>
    <dbReference type="NCBI Taxonomy" id="2750812"/>
    <lineage>
        <taxon>Bacteria</taxon>
        <taxon>Bacillati</taxon>
        <taxon>Actinomycetota</taxon>
        <taxon>Actinomycetes</taxon>
        <taxon>Streptosporangiales</taxon>
        <taxon>Thermomonosporaceae</taxon>
        <taxon>Actinomadura</taxon>
    </lineage>
</organism>
<comment type="subcellular location">
    <subcellularLocation>
        <location evidence="5">Cytoplasm</location>
    </subcellularLocation>
</comment>
<dbReference type="InterPro" id="IPR003594">
    <property type="entry name" value="HATPase_dom"/>
</dbReference>
<dbReference type="SUPFAM" id="SSF110942">
    <property type="entry name" value="HSP90 C-terminal domain"/>
    <property type="match status" value="1"/>
</dbReference>
<feature type="domain" description="Histidine kinase/HSP90-like ATPase" evidence="7">
    <location>
        <begin position="30"/>
        <end position="187"/>
    </location>
</feature>
<comment type="function">
    <text evidence="5">Molecular chaperone. Has ATPase activity.</text>
</comment>
<dbReference type="SUPFAM" id="SSF55874">
    <property type="entry name" value="ATPase domain of HSP90 chaperone/DNA topoisomerase II/histidine kinase"/>
    <property type="match status" value="1"/>
</dbReference>
<dbReference type="RefSeq" id="WP_231334615.1">
    <property type="nucleotide sequence ID" value="NZ_CP059572.1"/>
</dbReference>
<keyword evidence="5" id="KW-0963">Cytoplasm</keyword>
<evidence type="ECO:0000256" key="3">
    <source>
        <dbReference type="ARBA" id="ARBA00022840"/>
    </source>
</evidence>
<evidence type="ECO:0000256" key="1">
    <source>
        <dbReference type="ARBA" id="ARBA00008239"/>
    </source>
</evidence>